<dbReference type="AlphaFoldDB" id="A0A1H1Q5K7"/>
<feature type="region of interest" description="Disordered" evidence="1">
    <location>
        <begin position="1"/>
        <end position="29"/>
    </location>
</feature>
<dbReference type="Pfam" id="PF18164">
    <property type="entry name" value="GNAT_C"/>
    <property type="match status" value="1"/>
</dbReference>
<protein>
    <recommendedName>
        <fullName evidence="6">DUF5596 domain-containing protein</fullName>
    </recommendedName>
</protein>
<organism evidence="4 5">
    <name type="scientific">Microlunatus soli</name>
    <dbReference type="NCBI Taxonomy" id="630515"/>
    <lineage>
        <taxon>Bacteria</taxon>
        <taxon>Bacillati</taxon>
        <taxon>Actinomycetota</taxon>
        <taxon>Actinomycetes</taxon>
        <taxon>Propionibacteriales</taxon>
        <taxon>Propionibacteriaceae</taxon>
        <taxon>Microlunatus</taxon>
    </lineage>
</organism>
<feature type="compositionally biased region" description="Low complexity" evidence="1">
    <location>
        <begin position="16"/>
        <end position="29"/>
    </location>
</feature>
<reference evidence="4 5" key="1">
    <citation type="submission" date="2016-10" db="EMBL/GenBank/DDBJ databases">
        <authorList>
            <person name="de Groot N.N."/>
        </authorList>
    </citation>
    <scope>NUCLEOTIDE SEQUENCE [LARGE SCALE GENOMIC DNA]</scope>
    <source>
        <strain evidence="4 5">DSM 21800</strain>
    </source>
</reference>
<dbReference type="InterPro" id="IPR041273">
    <property type="entry name" value="NAT_N"/>
</dbReference>
<evidence type="ECO:0000313" key="4">
    <source>
        <dbReference type="EMBL" id="SDS18788.1"/>
    </source>
</evidence>
<accession>A0A1H1Q5K7</accession>
<evidence type="ECO:0000259" key="2">
    <source>
        <dbReference type="Pfam" id="PF18082"/>
    </source>
</evidence>
<evidence type="ECO:0008006" key="6">
    <source>
        <dbReference type="Google" id="ProtNLM"/>
    </source>
</evidence>
<evidence type="ECO:0000313" key="5">
    <source>
        <dbReference type="Proteomes" id="UP000199103"/>
    </source>
</evidence>
<dbReference type="Proteomes" id="UP000199103">
    <property type="component" value="Chromosome I"/>
</dbReference>
<gene>
    <name evidence="4" type="ORF">SAMN04489812_1149</name>
</gene>
<evidence type="ECO:0000259" key="3">
    <source>
        <dbReference type="Pfam" id="PF18164"/>
    </source>
</evidence>
<keyword evidence="5" id="KW-1185">Reference proteome</keyword>
<feature type="domain" description="N-acyltransferase N-terminal" evidence="2">
    <location>
        <begin position="41"/>
        <end position="175"/>
    </location>
</feature>
<dbReference type="Pfam" id="PF18082">
    <property type="entry name" value="NAT_N"/>
    <property type="match status" value="1"/>
</dbReference>
<evidence type="ECO:0000256" key="1">
    <source>
        <dbReference type="SAM" id="MobiDB-lite"/>
    </source>
</evidence>
<sequence length="333" mass="36912">MAGSCRPRPAKVWTVPTPATSSARTTPTRTAADRLAAADDAALRRLGFRDDDRAELAAIIERVLADTDRLAQVEELAAALRARIGAFDSEEQPFAGYAGDERERADAEWGIGVLPLLALLVTADDVAAFHAERGIGRDISEVSLSDLGQQAWVHRRTYGEFGLHTFGWLTVAWSGALYWLGRLQFNLTRSELPGIDGGWVISTHIPEAGPLTPEAVAESFGRARAFFGRYFADYPTTLFHCASWLLDPQLVEVLAPESNMVAFQQLWELRGEPRDGDGDALFFVFRRRGEVDHTTLPQRTSLERAIVARLNDGGHWSVREGVIDQQRFPELDR</sequence>
<name>A0A1H1Q5K7_9ACTN</name>
<proteinExistence type="predicted"/>
<dbReference type="STRING" id="630515.SAMN04489812_1149"/>
<feature type="domain" description="GNAT-like C-terminal" evidence="3">
    <location>
        <begin position="177"/>
        <end position="323"/>
    </location>
</feature>
<dbReference type="Gene3D" id="3.40.630.120">
    <property type="match status" value="1"/>
</dbReference>
<dbReference type="EMBL" id="LT629772">
    <property type="protein sequence ID" value="SDS18788.1"/>
    <property type="molecule type" value="Genomic_DNA"/>
</dbReference>
<dbReference type="InterPro" id="IPR041644">
    <property type="entry name" value="GNAT_C"/>
</dbReference>